<dbReference type="AlphaFoldDB" id="A0A0F9F1V9"/>
<comment type="caution">
    <text evidence="1">The sequence shown here is derived from an EMBL/GenBank/DDBJ whole genome shotgun (WGS) entry which is preliminary data.</text>
</comment>
<sequence length="80" mass="8852">MIITQVSPTERELARRGYRDTVEIKIDGSTVLEFPDGEPEDNNMSRNFNDIYGIVNVLKQVHAAGVAGESLAVIFEEVGE</sequence>
<evidence type="ECO:0000313" key="1">
    <source>
        <dbReference type="EMBL" id="KKL45057.1"/>
    </source>
</evidence>
<dbReference type="EMBL" id="LAZR01034528">
    <property type="protein sequence ID" value="KKL45057.1"/>
    <property type="molecule type" value="Genomic_DNA"/>
</dbReference>
<name>A0A0F9F1V9_9ZZZZ</name>
<protein>
    <submittedName>
        <fullName evidence="1">Uncharacterized protein</fullName>
    </submittedName>
</protein>
<organism evidence="1">
    <name type="scientific">marine sediment metagenome</name>
    <dbReference type="NCBI Taxonomy" id="412755"/>
    <lineage>
        <taxon>unclassified sequences</taxon>
        <taxon>metagenomes</taxon>
        <taxon>ecological metagenomes</taxon>
    </lineage>
</organism>
<gene>
    <name evidence="1" type="ORF">LCGC14_2359510</name>
</gene>
<proteinExistence type="predicted"/>
<reference evidence="1" key="1">
    <citation type="journal article" date="2015" name="Nature">
        <title>Complex archaea that bridge the gap between prokaryotes and eukaryotes.</title>
        <authorList>
            <person name="Spang A."/>
            <person name="Saw J.H."/>
            <person name="Jorgensen S.L."/>
            <person name="Zaremba-Niedzwiedzka K."/>
            <person name="Martijn J."/>
            <person name="Lind A.E."/>
            <person name="van Eijk R."/>
            <person name="Schleper C."/>
            <person name="Guy L."/>
            <person name="Ettema T.J."/>
        </authorList>
    </citation>
    <scope>NUCLEOTIDE SEQUENCE</scope>
</reference>
<accession>A0A0F9F1V9</accession>